<dbReference type="Proteomes" id="UP001500466">
    <property type="component" value="Unassembled WGS sequence"/>
</dbReference>
<name>A0ABP9H2H3_9ACTN</name>
<dbReference type="EMBL" id="BAABHS010000007">
    <property type="protein sequence ID" value="GAA4960539.1"/>
    <property type="molecule type" value="Genomic_DNA"/>
</dbReference>
<organism evidence="1 2">
    <name type="scientific">Yinghuangia aomiensis</name>
    <dbReference type="NCBI Taxonomy" id="676205"/>
    <lineage>
        <taxon>Bacteria</taxon>
        <taxon>Bacillati</taxon>
        <taxon>Actinomycetota</taxon>
        <taxon>Actinomycetes</taxon>
        <taxon>Kitasatosporales</taxon>
        <taxon>Streptomycetaceae</taxon>
        <taxon>Yinghuangia</taxon>
    </lineage>
</organism>
<accession>A0ABP9H2H3</accession>
<keyword evidence="2" id="KW-1185">Reference proteome</keyword>
<proteinExistence type="predicted"/>
<reference evidence="2" key="1">
    <citation type="journal article" date="2019" name="Int. J. Syst. Evol. Microbiol.">
        <title>The Global Catalogue of Microorganisms (GCM) 10K type strain sequencing project: providing services to taxonomists for standard genome sequencing and annotation.</title>
        <authorList>
            <consortium name="The Broad Institute Genomics Platform"/>
            <consortium name="The Broad Institute Genome Sequencing Center for Infectious Disease"/>
            <person name="Wu L."/>
            <person name="Ma J."/>
        </authorList>
    </citation>
    <scope>NUCLEOTIDE SEQUENCE [LARGE SCALE GENOMIC DNA]</scope>
    <source>
        <strain evidence="2">JCM 17986</strain>
    </source>
</reference>
<sequence length="112" mass="11884">MRVVSSGAVRDAQLGVLSVTLPRSVTCVARARAAVMEAAVARLGVSGAGRRDRAAVVVRGCSGQGWSPTLSSLRRIRGGRVHCRRRHPDVVGTRPMTTAAVVRRMSMPPAVR</sequence>
<evidence type="ECO:0000313" key="1">
    <source>
        <dbReference type="EMBL" id="GAA4960539.1"/>
    </source>
</evidence>
<comment type="caution">
    <text evidence="1">The sequence shown here is derived from an EMBL/GenBank/DDBJ whole genome shotgun (WGS) entry which is preliminary data.</text>
</comment>
<protein>
    <submittedName>
        <fullName evidence="1">Uncharacterized protein</fullName>
    </submittedName>
</protein>
<evidence type="ECO:0000313" key="2">
    <source>
        <dbReference type="Proteomes" id="UP001500466"/>
    </source>
</evidence>
<gene>
    <name evidence="1" type="ORF">GCM10023205_24810</name>
</gene>